<feature type="domain" description="TRAF3-interacting protein 1 C-terminal" evidence="13">
    <location>
        <begin position="518"/>
        <end position="666"/>
    </location>
</feature>
<dbReference type="GO" id="GO:0060271">
    <property type="term" value="P:cilium assembly"/>
    <property type="evidence" value="ECO:0007669"/>
    <property type="project" value="TreeGrafter"/>
</dbReference>
<dbReference type="GO" id="GO:0036064">
    <property type="term" value="C:ciliary basal body"/>
    <property type="evidence" value="ECO:0007669"/>
    <property type="project" value="TreeGrafter"/>
</dbReference>
<feature type="domain" description="TRAF3-interacting protein 1 N-terminal" evidence="12">
    <location>
        <begin position="6"/>
        <end position="116"/>
    </location>
</feature>
<feature type="compositionally biased region" description="Basic residues" evidence="11">
    <location>
        <begin position="419"/>
        <end position="437"/>
    </location>
</feature>
<dbReference type="InterPro" id="IPR018799">
    <property type="entry name" value="TRAF3IP1"/>
</dbReference>
<comment type="subcellular location">
    <subcellularLocation>
        <location evidence="2">Cytoplasm</location>
        <location evidence="2">Cytoskeleton</location>
        <location evidence="2">Cilium axoneme</location>
    </subcellularLocation>
    <subcellularLocation>
        <location evidence="1">Cytoplasm</location>
        <location evidence="1">Cytoskeleton</location>
        <location evidence="1">Cilium basal body</location>
    </subcellularLocation>
</comment>
<comment type="caution">
    <text evidence="14">The sequence shown here is derived from an EMBL/GenBank/DDBJ whole genome shotgun (WGS) entry which is preliminary data.</text>
</comment>
<feature type="region of interest" description="Disordered" evidence="11">
    <location>
        <begin position="396"/>
        <end position="488"/>
    </location>
</feature>
<feature type="non-terminal residue" evidence="14">
    <location>
        <position position="1"/>
    </location>
</feature>
<dbReference type="Pfam" id="PF10243">
    <property type="entry name" value="MIP-T3"/>
    <property type="match status" value="1"/>
</dbReference>
<evidence type="ECO:0000256" key="8">
    <source>
        <dbReference type="ARBA" id="ARBA00043971"/>
    </source>
</evidence>
<sequence length="672" mass="75391">MNEAVARRTRETLGQVIRKPPLSDQLLCKPPFRYLHDLICEVIRVTGFLKGLYTDVELKSDNVKDKDSKVRFLQKAIDAVVLVTGEPLAVRPARVVAGHEPERTNEFLQAIGRCCLSKLSSDAAVKRVLAGERADPKGKASSSKGREKDGREATAEEPKRDKESRKDAEIKERSLSRNGKGKESRAKEGEKDKDNKERHKEHERDTSRGGEKQERERGKSRSSKQGRDPEKSGGKEDVEDQGQEREKGQERERKHEGGREKDRGKGRDKGQGREGEKDRERGRGRDKDKEEEHSREHGKEKAESKDENPGRISRESSTKGSRQSSRPGGEGIPREGLGIPKEFQMGGRRRVIHRGVFGGIQEIAGNEMGSGRWAWLPGWAGWLCGTPFSLSHPYPHSLSHSLSHSHPHSHPHSLSLAHSHSHPHSHSHSHSRSRRIPRPGSARPAPPRLKRQDSSEQLPERSGSARSVPTVIPEQKGPGQEEEEDEQFVVEAAEPLPQIRRTSSGPSSAEEHLALSPGGLVQRILETKKDYETSQKGSQTADREKAAVLGASRTRERDLVTKELEKSQVSLQSVCQNALALGRMVGYIQEDVDAMRDELHSWGHERRQHQEALRREQSVTESALEPLQAELAELEQLVRDQQDKIRALKANILRNDEKIQRMVLSINLAARK</sequence>
<feature type="region of interest" description="Disordered" evidence="11">
    <location>
        <begin position="130"/>
        <end position="344"/>
    </location>
</feature>
<dbReference type="PANTHER" id="PTHR31363">
    <property type="entry name" value="TRAF3-INTERACTING PROTEIN 1"/>
    <property type="match status" value="1"/>
</dbReference>
<feature type="coiled-coil region" evidence="10">
    <location>
        <begin position="624"/>
        <end position="651"/>
    </location>
</feature>
<evidence type="ECO:0000256" key="1">
    <source>
        <dbReference type="ARBA" id="ARBA00004120"/>
    </source>
</evidence>
<gene>
    <name evidence="14" type="primary">Traf3ip1</name>
    <name evidence="14" type="ORF">SCYSUP_R14588</name>
</gene>
<evidence type="ECO:0000256" key="9">
    <source>
        <dbReference type="ARBA" id="ARBA00070492"/>
    </source>
</evidence>
<dbReference type="InterPro" id="IPR042576">
    <property type="entry name" value="TRAF3IP1_N_sf"/>
</dbReference>
<keyword evidence="3" id="KW-0963">Cytoplasm</keyword>
<dbReference type="GO" id="GO:0042073">
    <property type="term" value="P:intraciliary transport"/>
    <property type="evidence" value="ECO:0007669"/>
    <property type="project" value="TreeGrafter"/>
</dbReference>
<evidence type="ECO:0000259" key="13">
    <source>
        <dbReference type="Pfam" id="PF17749"/>
    </source>
</evidence>
<protein>
    <recommendedName>
        <fullName evidence="9">TRAF3-interacting protein 1</fullName>
    </recommendedName>
</protein>
<evidence type="ECO:0000256" key="10">
    <source>
        <dbReference type="SAM" id="Coils"/>
    </source>
</evidence>
<evidence type="ECO:0000256" key="3">
    <source>
        <dbReference type="ARBA" id="ARBA00022490"/>
    </source>
</evidence>
<dbReference type="FunFam" id="1.10.418.50:FF:000001">
    <property type="entry name" value="TRAF3-interacting protein 1 isoform X1"/>
    <property type="match status" value="1"/>
</dbReference>
<feature type="compositionally biased region" description="Basic and acidic residues" evidence="11">
    <location>
        <begin position="130"/>
        <end position="317"/>
    </location>
</feature>
<dbReference type="GO" id="GO:0008017">
    <property type="term" value="F:microtubule binding"/>
    <property type="evidence" value="ECO:0007669"/>
    <property type="project" value="InterPro"/>
</dbReference>
<dbReference type="GO" id="GO:0048731">
    <property type="term" value="P:system development"/>
    <property type="evidence" value="ECO:0007669"/>
    <property type="project" value="UniProtKB-ARBA"/>
</dbReference>
<comment type="similarity">
    <text evidence="8">Belongs to the TRAF3IP1 family.</text>
</comment>
<dbReference type="GO" id="GO:0048513">
    <property type="term" value="P:animal organ development"/>
    <property type="evidence" value="ECO:0007669"/>
    <property type="project" value="UniProtKB-ARBA"/>
</dbReference>
<keyword evidence="4" id="KW-0970">Cilium biogenesis/degradation</keyword>
<evidence type="ECO:0000256" key="11">
    <source>
        <dbReference type="SAM" id="MobiDB-lite"/>
    </source>
</evidence>
<evidence type="ECO:0000313" key="14">
    <source>
        <dbReference type="EMBL" id="NXP21249.1"/>
    </source>
</evidence>
<dbReference type="Proteomes" id="UP000580825">
    <property type="component" value="Unassembled WGS sequence"/>
</dbReference>
<evidence type="ECO:0000256" key="5">
    <source>
        <dbReference type="ARBA" id="ARBA00023054"/>
    </source>
</evidence>
<feature type="region of interest" description="Disordered" evidence="11">
    <location>
        <begin position="531"/>
        <end position="550"/>
    </location>
</feature>
<organism evidence="14 15">
    <name type="scientific">Scytalopus superciliaris</name>
    <dbReference type="NCBI Taxonomy" id="312124"/>
    <lineage>
        <taxon>Eukaryota</taxon>
        <taxon>Metazoa</taxon>
        <taxon>Chordata</taxon>
        <taxon>Craniata</taxon>
        <taxon>Vertebrata</taxon>
        <taxon>Euteleostomi</taxon>
        <taxon>Archelosauria</taxon>
        <taxon>Archosauria</taxon>
        <taxon>Dinosauria</taxon>
        <taxon>Saurischia</taxon>
        <taxon>Theropoda</taxon>
        <taxon>Coelurosauria</taxon>
        <taxon>Aves</taxon>
        <taxon>Neognathae</taxon>
        <taxon>Neoaves</taxon>
        <taxon>Telluraves</taxon>
        <taxon>Australaves</taxon>
        <taxon>Passeriformes</taxon>
        <taxon>Rhinocryptidae</taxon>
        <taxon>Scytalopus</taxon>
    </lineage>
</organism>
<feature type="non-terminal residue" evidence="14">
    <location>
        <position position="672"/>
    </location>
</feature>
<reference evidence="14 15" key="1">
    <citation type="submission" date="2019-09" db="EMBL/GenBank/DDBJ databases">
        <title>Bird 10,000 Genomes (B10K) Project - Family phase.</title>
        <authorList>
            <person name="Zhang G."/>
        </authorList>
    </citation>
    <scope>NUCLEOTIDE SEQUENCE [LARGE SCALE GENOMIC DNA]</scope>
    <source>
        <strain evidence="14">B10K-DU-002-46</strain>
        <tissue evidence="14">Muscle</tissue>
    </source>
</reference>
<keyword evidence="5 10" id="KW-0175">Coiled coil</keyword>
<keyword evidence="15" id="KW-1185">Reference proteome</keyword>
<evidence type="ECO:0000259" key="12">
    <source>
        <dbReference type="Pfam" id="PF10243"/>
    </source>
</evidence>
<dbReference type="InterPro" id="IPR040468">
    <property type="entry name" value="TRAF3IP1_N"/>
</dbReference>
<evidence type="ECO:0000256" key="4">
    <source>
        <dbReference type="ARBA" id="ARBA00022794"/>
    </source>
</evidence>
<evidence type="ECO:0000313" key="15">
    <source>
        <dbReference type="Proteomes" id="UP000580825"/>
    </source>
</evidence>
<evidence type="ECO:0000256" key="2">
    <source>
        <dbReference type="ARBA" id="ARBA00004430"/>
    </source>
</evidence>
<dbReference type="EMBL" id="VXBX01003746">
    <property type="protein sequence ID" value="NXP21249.1"/>
    <property type="molecule type" value="Genomic_DNA"/>
</dbReference>
<dbReference type="PANTHER" id="PTHR31363:SF0">
    <property type="entry name" value="TRAF3-INTERACTING PROTEIN 1"/>
    <property type="match status" value="1"/>
</dbReference>
<name>A0A7L1YJT2_9PASS</name>
<evidence type="ECO:0000256" key="7">
    <source>
        <dbReference type="ARBA" id="ARBA00023273"/>
    </source>
</evidence>
<dbReference type="GO" id="GO:0030992">
    <property type="term" value="C:intraciliary transport particle B"/>
    <property type="evidence" value="ECO:0007669"/>
    <property type="project" value="TreeGrafter"/>
</dbReference>
<proteinExistence type="inferred from homology"/>
<evidence type="ECO:0000256" key="6">
    <source>
        <dbReference type="ARBA" id="ARBA00023212"/>
    </source>
</evidence>
<dbReference type="Gene3D" id="1.10.418.50">
    <property type="entry name" value="Microtubule-binding protein MIP-T3"/>
    <property type="match status" value="1"/>
</dbReference>
<dbReference type="GO" id="GO:0070507">
    <property type="term" value="P:regulation of microtubule cytoskeleton organization"/>
    <property type="evidence" value="ECO:0007669"/>
    <property type="project" value="TreeGrafter"/>
</dbReference>
<dbReference type="InterPro" id="IPR041476">
    <property type="entry name" value="TRAF3IP1_C"/>
</dbReference>
<dbReference type="GO" id="GO:0005930">
    <property type="term" value="C:axoneme"/>
    <property type="evidence" value="ECO:0007669"/>
    <property type="project" value="UniProtKB-SubCell"/>
</dbReference>
<keyword evidence="7" id="KW-0966">Cell projection</keyword>
<dbReference type="AlphaFoldDB" id="A0A7L1YJT2"/>
<dbReference type="Pfam" id="PF17749">
    <property type="entry name" value="MIP-T3_C"/>
    <property type="match status" value="1"/>
</dbReference>
<accession>A0A7L1YJT2</accession>
<keyword evidence="6" id="KW-0206">Cytoskeleton</keyword>